<keyword evidence="3" id="KW-1185">Reference proteome</keyword>
<feature type="region of interest" description="Disordered" evidence="1">
    <location>
        <begin position="200"/>
        <end position="224"/>
    </location>
</feature>
<protein>
    <recommendedName>
        <fullName evidence="4">Guanylate cyclase domain-containing protein</fullName>
    </recommendedName>
</protein>
<gene>
    <name evidence="2" type="ORF">CEUSTIGMA_g10357.t1</name>
</gene>
<evidence type="ECO:0008006" key="4">
    <source>
        <dbReference type="Google" id="ProtNLM"/>
    </source>
</evidence>
<accession>A0A250XJF2</accession>
<evidence type="ECO:0000313" key="2">
    <source>
        <dbReference type="EMBL" id="GAX82930.1"/>
    </source>
</evidence>
<dbReference type="AlphaFoldDB" id="A0A250XJF2"/>
<dbReference type="EMBL" id="BEGY01000088">
    <property type="protein sequence ID" value="GAX82930.1"/>
    <property type="molecule type" value="Genomic_DNA"/>
</dbReference>
<evidence type="ECO:0000313" key="3">
    <source>
        <dbReference type="Proteomes" id="UP000232323"/>
    </source>
</evidence>
<comment type="caution">
    <text evidence="2">The sequence shown here is derived from an EMBL/GenBank/DDBJ whole genome shotgun (WGS) entry which is preliminary data.</text>
</comment>
<name>A0A250XJF2_9CHLO</name>
<dbReference type="Proteomes" id="UP000232323">
    <property type="component" value="Unassembled WGS sequence"/>
</dbReference>
<reference evidence="2 3" key="1">
    <citation type="submission" date="2017-08" db="EMBL/GenBank/DDBJ databases">
        <title>Acidophilic green algal genome provides insights into adaptation to an acidic environment.</title>
        <authorList>
            <person name="Hirooka S."/>
            <person name="Hirose Y."/>
            <person name="Kanesaki Y."/>
            <person name="Higuchi S."/>
            <person name="Fujiwara T."/>
            <person name="Onuma R."/>
            <person name="Era A."/>
            <person name="Ohbayashi R."/>
            <person name="Uzuka A."/>
            <person name="Nozaki H."/>
            <person name="Yoshikawa H."/>
            <person name="Miyagishima S.Y."/>
        </authorList>
    </citation>
    <scope>NUCLEOTIDE SEQUENCE [LARGE SCALE GENOMIC DNA]</scope>
    <source>
        <strain evidence="2 3">NIES-2499</strain>
    </source>
</reference>
<sequence>MGIATGQLQEGQATGDCPVGRVAKVVSDAAQSGQVLMCSLTFMRVKDSAGELGSVTEEGFKIRAHHVVGWTQKVGSADPERIMWKSSGDQHSGQALLLDMGHYWLSVEAHDGSVSEGHQSSEQHGAAAAAAAGGGVSSSPTAITTCSPAADIDIRETSIEKDKSLPVFTIPIVSLGIFRSSWASPSPPQTSRHTLAEVPAPAGASAAPATAPEPAQAENSSPKTWNFGELDLFKRLSERLAITSTEHNTSSNGVGGAALLLRSNQDHLIDTNNTGHGAASSSSAHSHRQFRVYQVLAPMLLERGSFFGSKVHLPEGSWEQGAVEAFPKGQDSSLSCPLLPTVTTVFSMVEGGRHFASGHQLEAKNMVAELEALMLQISRQLSGSYFVRQQEGEFKFMFVFCSPEAALMWCLAVQESSLYLNWSPAVRKHWPSELSVEGDLLFRGPRLKMGICEGRPLSIMPDHMGRADYHGDSINLACRLMGAGAHGGQVVCKEELFLNLVMSRQLELEAVPSSPASSKMASTLRSPLTLPLEKVLGYMRVQGEKDGQRISASALAYSPSEDESGLMVAANSVTTVGGAGNSQQAAASSSSSSSIMFQAVPESAPMELVLVPQVIVDPTASTLVWREDSTALRSQISPFGLAPLLESQ</sequence>
<feature type="region of interest" description="Disordered" evidence="1">
    <location>
        <begin position="114"/>
        <end position="143"/>
    </location>
</feature>
<evidence type="ECO:0000256" key="1">
    <source>
        <dbReference type="SAM" id="MobiDB-lite"/>
    </source>
</evidence>
<feature type="compositionally biased region" description="Low complexity" evidence="1">
    <location>
        <begin position="200"/>
        <end position="218"/>
    </location>
</feature>
<organism evidence="2 3">
    <name type="scientific">Chlamydomonas eustigma</name>
    <dbReference type="NCBI Taxonomy" id="1157962"/>
    <lineage>
        <taxon>Eukaryota</taxon>
        <taxon>Viridiplantae</taxon>
        <taxon>Chlorophyta</taxon>
        <taxon>core chlorophytes</taxon>
        <taxon>Chlorophyceae</taxon>
        <taxon>CS clade</taxon>
        <taxon>Chlamydomonadales</taxon>
        <taxon>Chlamydomonadaceae</taxon>
        <taxon>Chlamydomonas</taxon>
    </lineage>
</organism>
<dbReference type="OrthoDB" id="551471at2759"/>
<dbReference type="InterPro" id="IPR029787">
    <property type="entry name" value="Nucleotide_cyclase"/>
</dbReference>
<dbReference type="Gene3D" id="3.30.70.1230">
    <property type="entry name" value="Nucleotide cyclase"/>
    <property type="match status" value="1"/>
</dbReference>
<dbReference type="SUPFAM" id="SSF55073">
    <property type="entry name" value="Nucleotide cyclase"/>
    <property type="match status" value="1"/>
</dbReference>
<proteinExistence type="predicted"/>